<dbReference type="GO" id="GO:0009060">
    <property type="term" value="P:aerobic respiration"/>
    <property type="evidence" value="ECO:0007669"/>
    <property type="project" value="InterPro"/>
</dbReference>
<feature type="transmembrane region" description="Helical" evidence="8">
    <location>
        <begin position="38"/>
        <end position="59"/>
    </location>
</feature>
<dbReference type="Gene3D" id="1.20.210.10">
    <property type="entry name" value="Cytochrome c oxidase-like, subunit I domain"/>
    <property type="match status" value="1"/>
</dbReference>
<dbReference type="OrthoDB" id="9803294at2"/>
<keyword evidence="6" id="KW-0813">Transport</keyword>
<comment type="subcellular location">
    <subcellularLocation>
        <location evidence="1">Membrane</location>
        <topology evidence="1">Multi-pass membrane protein</topology>
    </subcellularLocation>
</comment>
<dbReference type="EMBL" id="NAFI01000187">
    <property type="protein sequence ID" value="OSJ03249.1"/>
    <property type="molecule type" value="Genomic_DNA"/>
</dbReference>
<feature type="transmembrane region" description="Helical" evidence="8">
    <location>
        <begin position="427"/>
        <end position="448"/>
    </location>
</feature>
<evidence type="ECO:0000256" key="4">
    <source>
        <dbReference type="ARBA" id="ARBA00022989"/>
    </source>
</evidence>
<keyword evidence="6" id="KW-0479">Metal-binding</keyword>
<dbReference type="RefSeq" id="WP_085361795.1">
    <property type="nucleotide sequence ID" value="NZ_NAFD01000192.1"/>
</dbReference>
<feature type="transmembrane region" description="Helical" evidence="8">
    <location>
        <begin position="202"/>
        <end position="229"/>
    </location>
</feature>
<dbReference type="GO" id="GO:0016020">
    <property type="term" value="C:membrane"/>
    <property type="evidence" value="ECO:0007669"/>
    <property type="project" value="UniProtKB-SubCell"/>
</dbReference>
<evidence type="ECO:0000256" key="5">
    <source>
        <dbReference type="ARBA" id="ARBA00023136"/>
    </source>
</evidence>
<dbReference type="PANTHER" id="PTHR10422">
    <property type="entry name" value="CYTOCHROME C OXIDASE SUBUNIT 1"/>
    <property type="match status" value="1"/>
</dbReference>
<organism evidence="10 11">
    <name type="scientific">Bradyrhizobium canariense</name>
    <dbReference type="NCBI Taxonomy" id="255045"/>
    <lineage>
        <taxon>Bacteria</taxon>
        <taxon>Pseudomonadati</taxon>
        <taxon>Pseudomonadota</taxon>
        <taxon>Alphaproteobacteria</taxon>
        <taxon>Hyphomicrobiales</taxon>
        <taxon>Nitrobacteraceae</taxon>
        <taxon>Bradyrhizobium</taxon>
    </lineage>
</organism>
<dbReference type="GO" id="GO:0004129">
    <property type="term" value="F:cytochrome-c oxidase activity"/>
    <property type="evidence" value="ECO:0007669"/>
    <property type="project" value="InterPro"/>
</dbReference>
<feature type="transmembrane region" description="Helical" evidence="8">
    <location>
        <begin position="318"/>
        <end position="336"/>
    </location>
</feature>
<dbReference type="InterPro" id="IPR000883">
    <property type="entry name" value="Cyt_C_Oxase_1"/>
</dbReference>
<dbReference type="InterPro" id="IPR023615">
    <property type="entry name" value="Cyt_c_Oxase_su1_BS"/>
</dbReference>
<evidence type="ECO:0000256" key="7">
    <source>
        <dbReference type="SAM" id="MobiDB-lite"/>
    </source>
</evidence>
<dbReference type="Pfam" id="PF00115">
    <property type="entry name" value="COX1"/>
    <property type="match status" value="1"/>
</dbReference>
<feature type="compositionally biased region" description="Basic and acidic residues" evidence="7">
    <location>
        <begin position="522"/>
        <end position="538"/>
    </location>
</feature>
<dbReference type="GO" id="GO:0020037">
    <property type="term" value="F:heme binding"/>
    <property type="evidence" value="ECO:0007669"/>
    <property type="project" value="InterPro"/>
</dbReference>
<dbReference type="SUPFAM" id="SSF81442">
    <property type="entry name" value="Cytochrome c oxidase subunit I-like"/>
    <property type="match status" value="1"/>
</dbReference>
<dbReference type="Proteomes" id="UP000193553">
    <property type="component" value="Unassembled WGS sequence"/>
</dbReference>
<evidence type="ECO:0000256" key="8">
    <source>
        <dbReference type="SAM" id="Phobius"/>
    </source>
</evidence>
<feature type="transmembrane region" description="Helical" evidence="8">
    <location>
        <begin position="79"/>
        <end position="100"/>
    </location>
</feature>
<dbReference type="InterPro" id="IPR023616">
    <property type="entry name" value="Cyt_c_oxase-like_su1_dom"/>
</dbReference>
<feature type="transmembrane region" description="Helical" evidence="8">
    <location>
        <begin position="468"/>
        <end position="492"/>
    </location>
</feature>
<protein>
    <submittedName>
        <fullName evidence="10">Cytochrome c oxidase subunit I</fullName>
    </submittedName>
</protein>
<comment type="similarity">
    <text evidence="6">Belongs to the heme-copper respiratory oxidase family.</text>
</comment>
<dbReference type="PROSITE" id="PS50855">
    <property type="entry name" value="COX1"/>
    <property type="match status" value="1"/>
</dbReference>
<keyword evidence="3 6" id="KW-0812">Transmembrane</keyword>
<keyword evidence="4 8" id="KW-1133">Transmembrane helix</keyword>
<dbReference type="PROSITE" id="PS00077">
    <property type="entry name" value="COX1_CUB"/>
    <property type="match status" value="1"/>
</dbReference>
<evidence type="ECO:0000313" key="10">
    <source>
        <dbReference type="EMBL" id="OSJ03249.1"/>
    </source>
</evidence>
<feature type="transmembrane region" description="Helical" evidence="8">
    <location>
        <begin position="163"/>
        <end position="190"/>
    </location>
</feature>
<feature type="region of interest" description="Disordered" evidence="7">
    <location>
        <begin position="513"/>
        <end position="557"/>
    </location>
</feature>
<feature type="transmembrane region" description="Helical" evidence="8">
    <location>
        <begin position="121"/>
        <end position="143"/>
    </location>
</feature>
<evidence type="ECO:0000256" key="2">
    <source>
        <dbReference type="ARBA" id="ARBA00022660"/>
    </source>
</evidence>
<dbReference type="AlphaFoldDB" id="A0A1X3GDJ2"/>
<evidence type="ECO:0000256" key="6">
    <source>
        <dbReference type="RuleBase" id="RU000370"/>
    </source>
</evidence>
<name>A0A1X3GDJ2_9BRAD</name>
<dbReference type="PANTHER" id="PTHR10422:SF18">
    <property type="entry name" value="CYTOCHROME C OXIDASE SUBUNIT 1"/>
    <property type="match status" value="1"/>
</dbReference>
<keyword evidence="2 6" id="KW-0679">Respiratory chain</keyword>
<dbReference type="GO" id="GO:0015990">
    <property type="term" value="P:electron transport coupled proton transport"/>
    <property type="evidence" value="ECO:0007669"/>
    <property type="project" value="TreeGrafter"/>
</dbReference>
<proteinExistence type="inferred from homology"/>
<keyword evidence="6" id="KW-0249">Electron transport</keyword>
<gene>
    <name evidence="10" type="ORF">BSZ18_32480</name>
</gene>
<reference evidence="10 11" key="1">
    <citation type="submission" date="2017-03" db="EMBL/GenBank/DDBJ databases">
        <title>Whole genome sequences of fourteen strains of Bradyrhizobium canariense and one strain of Bradyrhizobium japonicum isolated from Lupinus (Papilionoideae: Genisteae) species in Algeria.</title>
        <authorList>
            <person name="Crovadore J."/>
            <person name="Chekireb D."/>
            <person name="Brachmann A."/>
            <person name="Chablais R."/>
            <person name="Cochard B."/>
            <person name="Lefort F."/>
        </authorList>
    </citation>
    <scope>NUCLEOTIDE SEQUENCE [LARGE SCALE GENOMIC DNA]</scope>
    <source>
        <strain evidence="10 11">UBMA195</strain>
    </source>
</reference>
<keyword evidence="6" id="KW-0349">Heme</keyword>
<dbReference type="PRINTS" id="PR01165">
    <property type="entry name" value="CYCOXIDASEI"/>
</dbReference>
<evidence type="ECO:0000259" key="9">
    <source>
        <dbReference type="PROSITE" id="PS50855"/>
    </source>
</evidence>
<evidence type="ECO:0000256" key="1">
    <source>
        <dbReference type="ARBA" id="ARBA00004141"/>
    </source>
</evidence>
<evidence type="ECO:0000256" key="3">
    <source>
        <dbReference type="ARBA" id="ARBA00022692"/>
    </source>
</evidence>
<sequence length="557" mass="61583">MTDALLAGELPLPPRSDYLRHGSTISSWLATTDHKRIAILYAITITFFFFMGGAAITAVRLELFQPNGWLLTSDTYNKLFSFHGIIMVWFFLVPSIPNTFGNFLLPLMIGAPDVAFPRLNLFSWYLTVAAGAFTVYALVAGGVDTGWTFYTPYSSMFSNTHVFAAAAGVFVVGFASIATGVNFIATTHMLRAPGMTWFRLPLFVWAIYATSLIMVLATPVLAISLLLVIAERVLGLPIFDPARGGDPILFQHLFWFYSHPAVYIMVLPAMGVVSEIIPCFARRRIFGYDFMVYAMLAIAGVGFFVWGHHMFVSGQSALASLVFSFLSFIIAVPSAIKVFNWTASLYRGQISFESPMLYALGFVGLFTTGGLSGLFLASIPVDIHVTDTYFVVAHFHYIMVGGSVSAFFAGLHFWWPKVTGKLYPEGWAKFAAILMYAGFNMTFLPQFFAGYLGMPRRYHTYPAEFQIYNVMSSAGAAVLAIAYLLPLGYLTWSLFYGGNAAKNPWGATGLEWTTGSPPPPKNFDRQPRVDRGPYDYHAEGMSAGTDPPEMQNARETR</sequence>
<comment type="caution">
    <text evidence="10">The sequence shown here is derived from an EMBL/GenBank/DDBJ whole genome shotgun (WGS) entry which is preliminary data.</text>
</comment>
<keyword evidence="5 8" id="KW-0472">Membrane</keyword>
<keyword evidence="6" id="KW-0408">Iron</keyword>
<dbReference type="InterPro" id="IPR036927">
    <property type="entry name" value="Cyt_c_oxase-like_su1_sf"/>
</dbReference>
<feature type="transmembrane region" description="Helical" evidence="8">
    <location>
        <begin position="249"/>
        <end position="273"/>
    </location>
</feature>
<feature type="domain" description="Cytochrome oxidase subunit I profile" evidence="9">
    <location>
        <begin position="28"/>
        <end position="530"/>
    </location>
</feature>
<dbReference type="GO" id="GO:0022904">
    <property type="term" value="P:respiratory electron transport chain"/>
    <property type="evidence" value="ECO:0007669"/>
    <property type="project" value="TreeGrafter"/>
</dbReference>
<accession>A0A1X3GDJ2</accession>
<feature type="transmembrane region" description="Helical" evidence="8">
    <location>
        <begin position="285"/>
        <end position="306"/>
    </location>
</feature>
<feature type="transmembrane region" description="Helical" evidence="8">
    <location>
        <begin position="391"/>
        <end position="415"/>
    </location>
</feature>
<evidence type="ECO:0000313" key="11">
    <source>
        <dbReference type="Proteomes" id="UP000193553"/>
    </source>
</evidence>
<feature type="transmembrane region" description="Helical" evidence="8">
    <location>
        <begin position="357"/>
        <end position="379"/>
    </location>
</feature>